<feature type="compositionally biased region" description="Low complexity" evidence="1">
    <location>
        <begin position="36"/>
        <end position="49"/>
    </location>
</feature>
<evidence type="ECO:0000313" key="3">
    <source>
        <dbReference type="Proteomes" id="UP000193017"/>
    </source>
</evidence>
<name>A0A1W6CXP3_9RHOB</name>
<keyword evidence="3" id="KW-1185">Reference proteome</keyword>
<feature type="compositionally biased region" description="Low complexity" evidence="1">
    <location>
        <begin position="136"/>
        <end position="156"/>
    </location>
</feature>
<protein>
    <submittedName>
        <fullName evidence="2">Uncharacterized protein</fullName>
    </submittedName>
</protein>
<dbReference type="EMBL" id="CP020612">
    <property type="protein sequence ID" value="ARJ69647.1"/>
    <property type="molecule type" value="Genomic_DNA"/>
</dbReference>
<evidence type="ECO:0000256" key="1">
    <source>
        <dbReference type="SAM" id="MobiDB-lite"/>
    </source>
</evidence>
<feature type="compositionally biased region" description="Gly residues" evidence="1">
    <location>
        <begin position="123"/>
        <end position="135"/>
    </location>
</feature>
<dbReference type="Proteomes" id="UP000193017">
    <property type="component" value="Chromosome"/>
</dbReference>
<feature type="region of interest" description="Disordered" evidence="1">
    <location>
        <begin position="113"/>
        <end position="164"/>
    </location>
</feature>
<evidence type="ECO:0000313" key="2">
    <source>
        <dbReference type="EMBL" id="ARJ69647.1"/>
    </source>
</evidence>
<dbReference type="STRING" id="1945662.B0A89_08465"/>
<feature type="region of interest" description="Disordered" evidence="1">
    <location>
        <begin position="31"/>
        <end position="80"/>
    </location>
</feature>
<accession>A0A1W6CXP3</accession>
<proteinExistence type="predicted"/>
<reference evidence="2 3" key="1">
    <citation type="submission" date="2017-03" db="EMBL/GenBank/DDBJ databases">
        <title>Genome sequence of Paracoccus contaminans isolated from a water microcosm.</title>
        <authorList>
            <person name="Aurass P."/>
            <person name="Karste S."/>
            <person name="Trost E."/>
            <person name="Glaeser S.P."/>
            <person name="Kaempfer P."/>
            <person name="Flieger A."/>
        </authorList>
    </citation>
    <scope>NUCLEOTIDE SEQUENCE [LARGE SCALE GENOMIC DNA]</scope>
    <source>
        <strain evidence="3">RKI 16-01929T\LMG 29738T\CCM 8701T\CIP 111112T</strain>
    </source>
</reference>
<gene>
    <name evidence="2" type="ORF">B0A89_08465</name>
</gene>
<sequence length="164" mass="16366">MNGRMAADMAMAGANGTAADGRAATHGHALFPPQTARQVQGRGRARQAPGGRGMGRQRQAAPARMARRAEAGTAGDMGMGAYGRLRMGSATGMRGQAGSGTDAGTAMRADIINGTGRHKGRRTGPGTGLHGGAGAGARRQVAQPGPRAAGRSGPRRTAQQGTAA</sequence>
<dbReference type="AlphaFoldDB" id="A0A1W6CXP3"/>
<organism evidence="2 3">
    <name type="scientific">Paracoccus contaminans</name>
    <dbReference type="NCBI Taxonomy" id="1945662"/>
    <lineage>
        <taxon>Bacteria</taxon>
        <taxon>Pseudomonadati</taxon>
        <taxon>Pseudomonadota</taxon>
        <taxon>Alphaproteobacteria</taxon>
        <taxon>Rhodobacterales</taxon>
        <taxon>Paracoccaceae</taxon>
        <taxon>Paracoccus</taxon>
    </lineage>
</organism>
<dbReference type="KEGG" id="pcon:B0A89_08465"/>